<sequence length="43" mass="5116">MTYLFLAYSIIWTLIAGYIVILGKRQKALKKELQLLDEWNTEQ</sequence>
<comment type="caution">
    <text evidence="2">The sequence shown here is derived from an EMBL/GenBank/DDBJ whole genome shotgun (WGS) entry which is preliminary data.</text>
</comment>
<dbReference type="EMBL" id="QWVT01000029">
    <property type="protein sequence ID" value="RID83063.1"/>
    <property type="molecule type" value="Genomic_DNA"/>
</dbReference>
<evidence type="ECO:0000313" key="2">
    <source>
        <dbReference type="EMBL" id="RID83063.1"/>
    </source>
</evidence>
<dbReference type="Proteomes" id="UP000265816">
    <property type="component" value="Unassembled WGS sequence"/>
</dbReference>
<protein>
    <submittedName>
        <fullName evidence="2">CcmD family protein</fullName>
    </submittedName>
</protein>
<keyword evidence="1" id="KW-0812">Transmembrane</keyword>
<dbReference type="NCBIfam" id="TIGR04391">
    <property type="entry name" value="CcmD_alt_fam"/>
    <property type="match status" value="1"/>
</dbReference>
<keyword evidence="3" id="KW-1185">Reference proteome</keyword>
<dbReference type="AlphaFoldDB" id="A0A398B5U5"/>
<dbReference type="OrthoDB" id="2911297at2"/>
<organism evidence="2 3">
    <name type="scientific">Mesobacillus zeae</name>
    <dbReference type="NCBI Taxonomy" id="1917180"/>
    <lineage>
        <taxon>Bacteria</taxon>
        <taxon>Bacillati</taxon>
        <taxon>Bacillota</taxon>
        <taxon>Bacilli</taxon>
        <taxon>Bacillales</taxon>
        <taxon>Bacillaceae</taxon>
        <taxon>Mesobacillus</taxon>
    </lineage>
</organism>
<accession>A0A398B5U5</accession>
<name>A0A398B5U5_9BACI</name>
<reference evidence="2 3" key="1">
    <citation type="submission" date="2018-08" db="EMBL/GenBank/DDBJ databases">
        <title>Bacillus jemisoniae sp. nov., Bacillus chryseoplanitiae sp. nov., Bacillus resnikiae sp. nov., and Bacillus frankliniae sp. nov., isolated from Viking spacecraft and associated surfaces.</title>
        <authorList>
            <person name="Seuylemezian A."/>
            <person name="Vaishampayan P."/>
        </authorList>
    </citation>
    <scope>NUCLEOTIDE SEQUENCE [LARGE SCALE GENOMIC DNA]</scope>
    <source>
        <strain evidence="2 3">JJ-247</strain>
    </source>
</reference>
<keyword evidence="1" id="KW-0472">Membrane</keyword>
<evidence type="ECO:0000256" key="1">
    <source>
        <dbReference type="SAM" id="Phobius"/>
    </source>
</evidence>
<dbReference type="InterPro" id="IPR030888">
    <property type="entry name" value="Put_ccm"/>
</dbReference>
<evidence type="ECO:0000313" key="3">
    <source>
        <dbReference type="Proteomes" id="UP000265816"/>
    </source>
</evidence>
<feature type="transmembrane region" description="Helical" evidence="1">
    <location>
        <begin position="6"/>
        <end position="23"/>
    </location>
</feature>
<gene>
    <name evidence="2" type="ORF">D1970_16200</name>
</gene>
<keyword evidence="1" id="KW-1133">Transmembrane helix</keyword>
<proteinExistence type="predicted"/>
<dbReference type="RefSeq" id="WP_119113909.1">
    <property type="nucleotide sequence ID" value="NZ_CBCSEO010000003.1"/>
</dbReference>